<dbReference type="InParanoid" id="A7EU03"/>
<proteinExistence type="predicted"/>
<dbReference type="RefSeq" id="XP_001590046.1">
    <property type="nucleotide sequence ID" value="XM_001589996.1"/>
</dbReference>
<accession>A7EU03</accession>
<protein>
    <submittedName>
        <fullName evidence="1">Uncharacterized protein</fullName>
    </submittedName>
</protein>
<dbReference type="EMBL" id="CH476632">
    <property type="protein sequence ID" value="EDN92945.1"/>
    <property type="molecule type" value="Genomic_DNA"/>
</dbReference>
<dbReference type="GeneID" id="5486195"/>
<dbReference type="KEGG" id="ssl:SS1G_08810"/>
<name>A7EU03_SCLS1</name>
<dbReference type="Proteomes" id="UP000001312">
    <property type="component" value="Unassembled WGS sequence"/>
</dbReference>
<reference evidence="2" key="1">
    <citation type="journal article" date="2011" name="PLoS Genet.">
        <title>Genomic analysis of the necrotrophic fungal pathogens Sclerotinia sclerotiorum and Botrytis cinerea.</title>
        <authorList>
            <person name="Amselem J."/>
            <person name="Cuomo C.A."/>
            <person name="van Kan J.A."/>
            <person name="Viaud M."/>
            <person name="Benito E.P."/>
            <person name="Couloux A."/>
            <person name="Coutinho P.M."/>
            <person name="de Vries R.P."/>
            <person name="Dyer P.S."/>
            <person name="Fillinger S."/>
            <person name="Fournier E."/>
            <person name="Gout L."/>
            <person name="Hahn M."/>
            <person name="Kohn L."/>
            <person name="Lapalu N."/>
            <person name="Plummer K.M."/>
            <person name="Pradier J.M."/>
            <person name="Quevillon E."/>
            <person name="Sharon A."/>
            <person name="Simon A."/>
            <person name="ten Have A."/>
            <person name="Tudzynski B."/>
            <person name="Tudzynski P."/>
            <person name="Wincker P."/>
            <person name="Andrew M."/>
            <person name="Anthouard V."/>
            <person name="Beever R.E."/>
            <person name="Beffa R."/>
            <person name="Benoit I."/>
            <person name="Bouzid O."/>
            <person name="Brault B."/>
            <person name="Chen Z."/>
            <person name="Choquer M."/>
            <person name="Collemare J."/>
            <person name="Cotton P."/>
            <person name="Danchin E.G."/>
            <person name="Da Silva C."/>
            <person name="Gautier A."/>
            <person name="Giraud C."/>
            <person name="Giraud T."/>
            <person name="Gonzalez C."/>
            <person name="Grossetete S."/>
            <person name="Guldener U."/>
            <person name="Henrissat B."/>
            <person name="Howlett B.J."/>
            <person name="Kodira C."/>
            <person name="Kretschmer M."/>
            <person name="Lappartient A."/>
            <person name="Leroch M."/>
            <person name="Levis C."/>
            <person name="Mauceli E."/>
            <person name="Neuveglise C."/>
            <person name="Oeser B."/>
            <person name="Pearson M."/>
            <person name="Poulain J."/>
            <person name="Poussereau N."/>
            <person name="Quesneville H."/>
            <person name="Rascle C."/>
            <person name="Schumacher J."/>
            <person name="Segurens B."/>
            <person name="Sexton A."/>
            <person name="Silva E."/>
            <person name="Sirven C."/>
            <person name="Soanes D.M."/>
            <person name="Talbot N.J."/>
            <person name="Templeton M."/>
            <person name="Yandava C."/>
            <person name="Yarden O."/>
            <person name="Zeng Q."/>
            <person name="Rollins J.A."/>
            <person name="Lebrun M.H."/>
            <person name="Dickman M."/>
        </authorList>
    </citation>
    <scope>NUCLEOTIDE SEQUENCE [LARGE SCALE GENOMIC DNA]</scope>
    <source>
        <strain evidence="2">ATCC 18683 / 1980 / Ss-1</strain>
    </source>
</reference>
<evidence type="ECO:0000313" key="1">
    <source>
        <dbReference type="EMBL" id="EDN92945.1"/>
    </source>
</evidence>
<sequence length="51" mass="5952">MFTFQPRSEVVVNGRLANCIKCIPIPRMKREIKILAVWPSDFCFRTIICPI</sequence>
<organism evidence="1 2">
    <name type="scientific">Sclerotinia sclerotiorum (strain ATCC 18683 / 1980 / Ss-1)</name>
    <name type="common">White mold</name>
    <name type="synonym">Whetzelinia sclerotiorum</name>
    <dbReference type="NCBI Taxonomy" id="665079"/>
    <lineage>
        <taxon>Eukaryota</taxon>
        <taxon>Fungi</taxon>
        <taxon>Dikarya</taxon>
        <taxon>Ascomycota</taxon>
        <taxon>Pezizomycotina</taxon>
        <taxon>Leotiomycetes</taxon>
        <taxon>Helotiales</taxon>
        <taxon>Sclerotiniaceae</taxon>
        <taxon>Sclerotinia</taxon>
    </lineage>
</organism>
<evidence type="ECO:0000313" key="2">
    <source>
        <dbReference type="Proteomes" id="UP000001312"/>
    </source>
</evidence>
<gene>
    <name evidence="1" type="ORF">SS1G_08810</name>
</gene>
<dbReference type="AlphaFoldDB" id="A7EU03"/>
<keyword evidence="2" id="KW-1185">Reference proteome</keyword>